<evidence type="ECO:0000313" key="7">
    <source>
        <dbReference type="EMBL" id="KAB2933551.1"/>
    </source>
</evidence>
<evidence type="ECO:0000256" key="5">
    <source>
        <dbReference type="ARBA" id="ARBA00023136"/>
    </source>
</evidence>
<protein>
    <recommendedName>
        <fullName evidence="9">Cytochrome C oxidase subunit IV</fullName>
    </recommendedName>
</protein>
<evidence type="ECO:0000256" key="6">
    <source>
        <dbReference type="SAM" id="Phobius"/>
    </source>
</evidence>
<keyword evidence="4 6" id="KW-1133">Transmembrane helix</keyword>
<dbReference type="Proteomes" id="UP000460298">
    <property type="component" value="Unassembled WGS sequence"/>
</dbReference>
<keyword evidence="3 6" id="KW-0812">Transmembrane</keyword>
<evidence type="ECO:0000256" key="1">
    <source>
        <dbReference type="ARBA" id="ARBA00004651"/>
    </source>
</evidence>
<name>A0A833M2H1_9LEPT</name>
<accession>A0A833M2H1</accession>
<reference evidence="7 8" key="1">
    <citation type="submission" date="2019-10" db="EMBL/GenBank/DDBJ databases">
        <title>Extracellular Electron Transfer in a Candidatus Methanoperedens spp. Enrichment Culture.</title>
        <authorList>
            <person name="Berger S."/>
            <person name="Rangel Shaw D."/>
            <person name="Berben T."/>
            <person name="In 'T Zandt M."/>
            <person name="Frank J."/>
            <person name="Reimann J."/>
            <person name="Jetten M.S.M."/>
            <person name="Welte C.U."/>
        </authorList>
    </citation>
    <scope>NUCLEOTIDE SEQUENCE [LARGE SCALE GENOMIC DNA]</scope>
    <source>
        <strain evidence="7">SB12</strain>
    </source>
</reference>
<evidence type="ECO:0008006" key="9">
    <source>
        <dbReference type="Google" id="ProtNLM"/>
    </source>
</evidence>
<dbReference type="GO" id="GO:0005886">
    <property type="term" value="C:plasma membrane"/>
    <property type="evidence" value="ECO:0007669"/>
    <property type="project" value="UniProtKB-SubCell"/>
</dbReference>
<organism evidence="7 8">
    <name type="scientific">Leptonema illini</name>
    <dbReference type="NCBI Taxonomy" id="183"/>
    <lineage>
        <taxon>Bacteria</taxon>
        <taxon>Pseudomonadati</taxon>
        <taxon>Spirochaetota</taxon>
        <taxon>Spirochaetia</taxon>
        <taxon>Leptospirales</taxon>
        <taxon>Leptospiraceae</taxon>
        <taxon>Leptonema</taxon>
    </lineage>
</organism>
<gene>
    <name evidence="7" type="ORF">F9K24_06805</name>
</gene>
<keyword evidence="5 6" id="KW-0472">Membrane</keyword>
<evidence type="ECO:0000256" key="3">
    <source>
        <dbReference type="ARBA" id="ARBA00022692"/>
    </source>
</evidence>
<dbReference type="AlphaFoldDB" id="A0A833M2H1"/>
<comment type="subcellular location">
    <subcellularLocation>
        <location evidence="1">Cell membrane</location>
        <topology evidence="1">Multi-pass membrane protein</topology>
    </subcellularLocation>
</comment>
<comment type="caution">
    <text evidence="7">The sequence shown here is derived from an EMBL/GenBank/DDBJ whole genome shotgun (WGS) entry which is preliminary data.</text>
</comment>
<proteinExistence type="predicted"/>
<sequence>MKEFIIYIVLLLLSATIFLLPHLALPVAIAAGALTFVKSVLITDNYMHLRTAHPLWRFGMILYMGLVTGMLSYLLQ</sequence>
<dbReference type="InterPro" id="IPR005171">
    <property type="entry name" value="Cyt_c_oxidase_su4_prok"/>
</dbReference>
<evidence type="ECO:0000313" key="8">
    <source>
        <dbReference type="Proteomes" id="UP000460298"/>
    </source>
</evidence>
<evidence type="ECO:0000256" key="2">
    <source>
        <dbReference type="ARBA" id="ARBA00022475"/>
    </source>
</evidence>
<evidence type="ECO:0000256" key="4">
    <source>
        <dbReference type="ARBA" id="ARBA00022989"/>
    </source>
</evidence>
<keyword evidence="2" id="KW-1003">Cell membrane</keyword>
<feature type="transmembrane region" description="Helical" evidence="6">
    <location>
        <begin position="56"/>
        <end position="75"/>
    </location>
</feature>
<dbReference type="Pfam" id="PF03626">
    <property type="entry name" value="COX4_pro"/>
    <property type="match status" value="1"/>
</dbReference>
<dbReference type="RefSeq" id="WP_002773659.1">
    <property type="nucleotide sequence ID" value="NZ_JQDG01000023.1"/>
</dbReference>
<dbReference type="EMBL" id="WBUI01000005">
    <property type="protein sequence ID" value="KAB2933551.1"/>
    <property type="molecule type" value="Genomic_DNA"/>
</dbReference>